<dbReference type="Gene3D" id="3.30.70.270">
    <property type="match status" value="2"/>
</dbReference>
<dbReference type="Proteomes" id="UP001066276">
    <property type="component" value="Chromosome 9"/>
</dbReference>
<dbReference type="PROSITE" id="PS50878">
    <property type="entry name" value="RT_POL"/>
    <property type="match status" value="1"/>
</dbReference>
<evidence type="ECO:0000256" key="5">
    <source>
        <dbReference type="ARBA" id="ARBA00022695"/>
    </source>
</evidence>
<dbReference type="FunFam" id="3.10.20.370:FF:000001">
    <property type="entry name" value="Retrovirus-related Pol polyprotein from transposon 17.6-like protein"/>
    <property type="match status" value="1"/>
</dbReference>
<evidence type="ECO:0000313" key="14">
    <source>
        <dbReference type="Proteomes" id="UP001066276"/>
    </source>
</evidence>
<proteinExistence type="inferred from homology"/>
<sequence length="1024" mass="114472">MDKYKQLPLINGVEVQAYRDIGASVTMVIEKLVHPEQHLLGHQYQVTDAHNNTLSHPMAVVNLNWGGITGPKKVVVASDLPVDCLLGNDLETSACSDVELEARAAMLGIPGHIFALTRAQAKKQKGQGNLDPGTMDQVLPKARASRSKALPTNPPSTVDSNSEEKEFPPCAEATPEELEADTVELLGEGGPAREELSVAQQTCPTLEGLRQQAVKQANGDVSDSHRVYWEDNLLYTEARDPKPGTARRFIMVVVDHATRYPEAIPLRTTTAPAVAKALLGIFSRVGFPKEVVSDRGSNFMSAYLKAMWKECGVTYKFTTPYHPQTNGLVERFNKTLKGMVMGLPEKLRRRWDILLPCLLFAYREVPQKGEGFSPFELLFGHPVRGPLTLVKEGWEQPLKAPKQDIVDYVLGLRSRMAEYMKKASKNLQASQELQKQWHDQKAVLVQYKPGLKVWDLEPVAPRALQDKWSGPHTIVEKKGEVTYLVDLGTARSPLRVLHVNRLKPYYDRADLTLLMATDEGQEEDSDPLPDLFSSTEQDALVEGVVLADCLTAEQKDHCINLLGQFSELFSTVPGTTSWCEHTIDTGDSLPVKSKIYRQPDHVRDCIKQEVQKMLELGVVDHSESPWASPLVLVPKPDSKDGKKEMWFCVDYRGLNQVTKTDAHPIPRANELIDTLASAKYLSTFDLTAGYWQIKLSEDAKPKTAFSTIGGHYQFTVMPFGLKNAPVTFQRLVNTVLQELEAFSAAYLDDIAVFSSSWDDHLVHLWKVLEALQKAGLTIKASKCQIGQGKVVYLGHIVGGEQIAPLQGKIQTIIDWVPPTTQTQVRAFLVLTGYYRRFIKNYGSIAAPLNDLTSKKMPKKVLWTANCQKAFEVLKQAMCSAPVLKSPCYSKKFYVQTDASELVVGAVLSQLNSEGQDQPVAFFSRRLTPREKRWSAIEREAFAVVWALKKLRPYLFGTHFIVQTDHKPLLWLKQMKGENPKLLRWSISLQGMDYTVEHRPGSSHSNLDGLSRYFHLDNEDSSGHG</sequence>
<dbReference type="GO" id="GO:0003964">
    <property type="term" value="F:RNA-directed DNA polymerase activity"/>
    <property type="evidence" value="ECO:0007669"/>
    <property type="project" value="UniProtKB-KW"/>
</dbReference>
<keyword evidence="8" id="KW-0378">Hydrolase</keyword>
<reference evidence="13" key="1">
    <citation type="journal article" date="2022" name="bioRxiv">
        <title>Sequencing and chromosome-scale assembly of the giantPleurodeles waltlgenome.</title>
        <authorList>
            <person name="Brown T."/>
            <person name="Elewa A."/>
            <person name="Iarovenko S."/>
            <person name="Subramanian E."/>
            <person name="Araus A.J."/>
            <person name="Petzold A."/>
            <person name="Susuki M."/>
            <person name="Suzuki K.-i.T."/>
            <person name="Hayashi T."/>
            <person name="Toyoda A."/>
            <person name="Oliveira C."/>
            <person name="Osipova E."/>
            <person name="Leigh N.D."/>
            <person name="Simon A."/>
            <person name="Yun M.H."/>
        </authorList>
    </citation>
    <scope>NUCLEOTIDE SEQUENCE</scope>
    <source>
        <strain evidence="13">20211129_DDA</strain>
        <tissue evidence="13">Liver</tissue>
    </source>
</reference>
<dbReference type="Pfam" id="PF00665">
    <property type="entry name" value="rve"/>
    <property type="match status" value="1"/>
</dbReference>
<feature type="domain" description="Integrase catalytic" evidence="12">
    <location>
        <begin position="221"/>
        <end position="382"/>
    </location>
</feature>
<dbReference type="Pfam" id="PF00078">
    <property type="entry name" value="RVT_1"/>
    <property type="match status" value="1"/>
</dbReference>
<keyword evidence="3" id="KW-0645">Protease</keyword>
<protein>
    <recommendedName>
        <fullName evidence="2">ribonuclease H</fullName>
        <ecNumber evidence="2">3.1.26.4</ecNumber>
    </recommendedName>
</protein>
<keyword evidence="7" id="KW-0255">Endonuclease</keyword>
<evidence type="ECO:0000256" key="3">
    <source>
        <dbReference type="ARBA" id="ARBA00022670"/>
    </source>
</evidence>
<dbReference type="InterPro" id="IPR043128">
    <property type="entry name" value="Rev_trsase/Diguanyl_cyclase"/>
</dbReference>
<dbReference type="Gene3D" id="3.10.10.10">
    <property type="entry name" value="HIV Type 1 Reverse Transcriptase, subunit A, domain 1"/>
    <property type="match status" value="1"/>
</dbReference>
<dbReference type="InterPro" id="IPR041373">
    <property type="entry name" value="RT_RNaseH"/>
</dbReference>
<keyword evidence="6" id="KW-0540">Nuclease</keyword>
<keyword evidence="14" id="KW-1185">Reference proteome</keyword>
<dbReference type="FunFam" id="3.30.70.270:FF:000020">
    <property type="entry name" value="Transposon Tf2-6 polyprotein-like Protein"/>
    <property type="match status" value="1"/>
</dbReference>
<dbReference type="GO" id="GO:0006508">
    <property type="term" value="P:proteolysis"/>
    <property type="evidence" value="ECO:0007669"/>
    <property type="project" value="UniProtKB-KW"/>
</dbReference>
<organism evidence="13 14">
    <name type="scientific">Pleurodeles waltl</name>
    <name type="common">Iberian ribbed newt</name>
    <dbReference type="NCBI Taxonomy" id="8319"/>
    <lineage>
        <taxon>Eukaryota</taxon>
        <taxon>Metazoa</taxon>
        <taxon>Chordata</taxon>
        <taxon>Craniata</taxon>
        <taxon>Vertebrata</taxon>
        <taxon>Euteleostomi</taxon>
        <taxon>Amphibia</taxon>
        <taxon>Batrachia</taxon>
        <taxon>Caudata</taxon>
        <taxon>Salamandroidea</taxon>
        <taxon>Salamandridae</taxon>
        <taxon>Pleurodelinae</taxon>
        <taxon>Pleurodeles</taxon>
    </lineage>
</organism>
<dbReference type="GO" id="GO:0015074">
    <property type="term" value="P:DNA integration"/>
    <property type="evidence" value="ECO:0007669"/>
    <property type="project" value="InterPro"/>
</dbReference>
<evidence type="ECO:0000259" key="11">
    <source>
        <dbReference type="PROSITE" id="PS50878"/>
    </source>
</evidence>
<keyword evidence="9" id="KW-0695">RNA-directed DNA polymerase</keyword>
<dbReference type="PROSITE" id="PS50994">
    <property type="entry name" value="INTEGRASE"/>
    <property type="match status" value="1"/>
</dbReference>
<gene>
    <name evidence="13" type="ORF">NDU88_004058</name>
</gene>
<evidence type="ECO:0000256" key="4">
    <source>
        <dbReference type="ARBA" id="ARBA00022679"/>
    </source>
</evidence>
<dbReference type="InterPro" id="IPR054465">
    <property type="entry name" value="Integrase_p58-like_C"/>
</dbReference>
<dbReference type="PANTHER" id="PTHR37984">
    <property type="entry name" value="PROTEIN CBG26694"/>
    <property type="match status" value="1"/>
</dbReference>
<dbReference type="GO" id="GO:0008233">
    <property type="term" value="F:peptidase activity"/>
    <property type="evidence" value="ECO:0007669"/>
    <property type="project" value="UniProtKB-KW"/>
</dbReference>
<dbReference type="InterPro" id="IPR012337">
    <property type="entry name" value="RNaseH-like_sf"/>
</dbReference>
<evidence type="ECO:0000259" key="12">
    <source>
        <dbReference type="PROSITE" id="PS50994"/>
    </source>
</evidence>
<comment type="caution">
    <text evidence="13">The sequence shown here is derived from an EMBL/GenBank/DDBJ whole genome shotgun (WGS) entry which is preliminary data.</text>
</comment>
<dbReference type="Gene3D" id="3.10.20.370">
    <property type="match status" value="1"/>
</dbReference>
<evidence type="ECO:0000256" key="1">
    <source>
        <dbReference type="ARBA" id="ARBA00010879"/>
    </source>
</evidence>
<name>A0AAV7MTT0_PLEWA</name>
<feature type="domain" description="Reverse transcriptase" evidence="11">
    <location>
        <begin position="614"/>
        <end position="797"/>
    </location>
</feature>
<dbReference type="Gene3D" id="3.30.420.10">
    <property type="entry name" value="Ribonuclease H-like superfamily/Ribonuclease H"/>
    <property type="match status" value="1"/>
</dbReference>
<dbReference type="Pfam" id="PF22938">
    <property type="entry name" value="Integrase_p58_C"/>
    <property type="match status" value="1"/>
</dbReference>
<dbReference type="CDD" id="cd01647">
    <property type="entry name" value="RT_LTR"/>
    <property type="match status" value="1"/>
</dbReference>
<evidence type="ECO:0000313" key="13">
    <source>
        <dbReference type="EMBL" id="KAJ1106657.1"/>
    </source>
</evidence>
<dbReference type="FunFam" id="3.30.420.10:FF:000032">
    <property type="entry name" value="Retrovirus-related Pol polyprotein from transposon 297-like Protein"/>
    <property type="match status" value="1"/>
</dbReference>
<dbReference type="InterPro" id="IPR000477">
    <property type="entry name" value="RT_dom"/>
</dbReference>
<feature type="region of interest" description="Disordered" evidence="10">
    <location>
        <begin position="142"/>
        <end position="168"/>
    </location>
</feature>
<dbReference type="AlphaFoldDB" id="A0AAV7MTT0"/>
<dbReference type="SUPFAM" id="SSF53098">
    <property type="entry name" value="Ribonuclease H-like"/>
    <property type="match status" value="1"/>
</dbReference>
<accession>A0AAV7MTT0</accession>
<dbReference type="FunFam" id="3.10.10.10:FF:000007">
    <property type="entry name" value="Retrovirus-related Pol polyprotein from transposon 17.6-like Protein"/>
    <property type="match status" value="1"/>
</dbReference>
<evidence type="ECO:0000256" key="10">
    <source>
        <dbReference type="SAM" id="MobiDB-lite"/>
    </source>
</evidence>
<evidence type="ECO:0000256" key="2">
    <source>
        <dbReference type="ARBA" id="ARBA00012180"/>
    </source>
</evidence>
<dbReference type="GO" id="GO:0003676">
    <property type="term" value="F:nucleic acid binding"/>
    <property type="evidence" value="ECO:0007669"/>
    <property type="project" value="InterPro"/>
</dbReference>
<keyword evidence="4" id="KW-0808">Transferase</keyword>
<keyword evidence="5" id="KW-0548">Nucleotidyltransferase</keyword>
<dbReference type="PANTHER" id="PTHR37984:SF5">
    <property type="entry name" value="PROTEIN NYNRIN-LIKE"/>
    <property type="match status" value="1"/>
</dbReference>
<dbReference type="GO" id="GO:0004523">
    <property type="term" value="F:RNA-DNA hybrid ribonuclease activity"/>
    <property type="evidence" value="ECO:0007669"/>
    <property type="project" value="UniProtKB-EC"/>
</dbReference>
<dbReference type="Pfam" id="PF17917">
    <property type="entry name" value="RT_RNaseH"/>
    <property type="match status" value="1"/>
</dbReference>
<evidence type="ECO:0000256" key="6">
    <source>
        <dbReference type="ARBA" id="ARBA00022722"/>
    </source>
</evidence>
<dbReference type="SUPFAM" id="SSF56672">
    <property type="entry name" value="DNA/RNA polymerases"/>
    <property type="match status" value="1"/>
</dbReference>
<dbReference type="InterPro" id="IPR043502">
    <property type="entry name" value="DNA/RNA_pol_sf"/>
</dbReference>
<dbReference type="EMBL" id="JANPWB010000013">
    <property type="protein sequence ID" value="KAJ1106657.1"/>
    <property type="molecule type" value="Genomic_DNA"/>
</dbReference>
<dbReference type="InterPro" id="IPR001584">
    <property type="entry name" value="Integrase_cat-core"/>
</dbReference>
<evidence type="ECO:0000256" key="7">
    <source>
        <dbReference type="ARBA" id="ARBA00022759"/>
    </source>
</evidence>
<dbReference type="CDD" id="cd09274">
    <property type="entry name" value="RNase_HI_RT_Ty3"/>
    <property type="match status" value="1"/>
</dbReference>
<dbReference type="EC" id="3.1.26.4" evidence="2"/>
<evidence type="ECO:0000256" key="8">
    <source>
        <dbReference type="ARBA" id="ARBA00022801"/>
    </source>
</evidence>
<dbReference type="InterPro" id="IPR036397">
    <property type="entry name" value="RNaseH_sf"/>
</dbReference>
<evidence type="ECO:0000256" key="9">
    <source>
        <dbReference type="ARBA" id="ARBA00022918"/>
    </source>
</evidence>
<comment type="similarity">
    <text evidence="1">Belongs to the beta type-B retroviral polymerase family. HERV class-II K(HML-2) pol subfamily.</text>
</comment>
<dbReference type="InterPro" id="IPR050951">
    <property type="entry name" value="Retrovirus_Pol_polyprotein"/>
</dbReference>